<name>A0A3S5CME8_9PLAT</name>
<keyword evidence="3" id="KW-1185">Reference proteome</keyword>
<organism evidence="2 3">
    <name type="scientific">Protopolystoma xenopodis</name>
    <dbReference type="NCBI Taxonomy" id="117903"/>
    <lineage>
        <taxon>Eukaryota</taxon>
        <taxon>Metazoa</taxon>
        <taxon>Spiralia</taxon>
        <taxon>Lophotrochozoa</taxon>
        <taxon>Platyhelminthes</taxon>
        <taxon>Monogenea</taxon>
        <taxon>Polyopisthocotylea</taxon>
        <taxon>Polystomatidea</taxon>
        <taxon>Polystomatidae</taxon>
        <taxon>Protopolystoma</taxon>
    </lineage>
</organism>
<reference evidence="2" key="1">
    <citation type="submission" date="2018-11" db="EMBL/GenBank/DDBJ databases">
        <authorList>
            <consortium name="Pathogen Informatics"/>
        </authorList>
    </citation>
    <scope>NUCLEOTIDE SEQUENCE</scope>
</reference>
<keyword evidence="1" id="KW-1133">Transmembrane helix</keyword>
<protein>
    <submittedName>
        <fullName evidence="2">Uncharacterized protein</fullName>
    </submittedName>
</protein>
<dbReference type="Proteomes" id="UP000784294">
    <property type="component" value="Unassembled WGS sequence"/>
</dbReference>
<sequence>MRLCDCDLDGKTDKIQISCAATLLVFRHLPTMVAKRYLTSSARVASSLVASFDTCTSLPWLPDIKAASLIFARAALLWWVILFLNLFAYPHLTHICTEFMLVPVLLDLDTNA</sequence>
<gene>
    <name evidence="2" type="ORF">PXEA_LOCUS26289</name>
</gene>
<evidence type="ECO:0000313" key="3">
    <source>
        <dbReference type="Proteomes" id="UP000784294"/>
    </source>
</evidence>
<feature type="transmembrane region" description="Helical" evidence="1">
    <location>
        <begin position="66"/>
        <end position="89"/>
    </location>
</feature>
<dbReference type="AlphaFoldDB" id="A0A3S5CME8"/>
<keyword evidence="1" id="KW-0472">Membrane</keyword>
<evidence type="ECO:0000313" key="2">
    <source>
        <dbReference type="EMBL" id="VEL32849.1"/>
    </source>
</evidence>
<accession>A0A3S5CME8</accession>
<proteinExistence type="predicted"/>
<evidence type="ECO:0000256" key="1">
    <source>
        <dbReference type="SAM" id="Phobius"/>
    </source>
</evidence>
<comment type="caution">
    <text evidence="2">The sequence shown here is derived from an EMBL/GenBank/DDBJ whole genome shotgun (WGS) entry which is preliminary data.</text>
</comment>
<dbReference type="EMBL" id="CAAALY010244756">
    <property type="protein sequence ID" value="VEL32849.1"/>
    <property type="molecule type" value="Genomic_DNA"/>
</dbReference>
<keyword evidence="1" id="KW-0812">Transmembrane</keyword>